<dbReference type="InterPro" id="IPR011008">
    <property type="entry name" value="Dimeric_a/b-barrel"/>
</dbReference>
<name>A0ABW3FFP5_9HYPH</name>
<accession>A0ABW3FFP5</accession>
<comment type="subunit">
    <text evidence="1">Homodimer.</text>
</comment>
<dbReference type="InterPro" id="IPR044662">
    <property type="entry name" value="HS1/DABB1-like"/>
</dbReference>
<dbReference type="SMART" id="SM00886">
    <property type="entry name" value="Dabb"/>
    <property type="match status" value="1"/>
</dbReference>
<evidence type="ECO:0000313" key="3">
    <source>
        <dbReference type="EMBL" id="MFD0916558.1"/>
    </source>
</evidence>
<dbReference type="Pfam" id="PF07876">
    <property type="entry name" value="Dabb"/>
    <property type="match status" value="1"/>
</dbReference>
<dbReference type="Gene3D" id="3.30.70.100">
    <property type="match status" value="1"/>
</dbReference>
<evidence type="ECO:0000256" key="1">
    <source>
        <dbReference type="ARBA" id="ARBA00011738"/>
    </source>
</evidence>
<evidence type="ECO:0000313" key="4">
    <source>
        <dbReference type="Proteomes" id="UP001597101"/>
    </source>
</evidence>
<proteinExistence type="predicted"/>
<dbReference type="SUPFAM" id="SSF54909">
    <property type="entry name" value="Dimeric alpha+beta barrel"/>
    <property type="match status" value="1"/>
</dbReference>
<keyword evidence="4" id="KW-1185">Reference proteome</keyword>
<sequence>MIRHIVLIKFKPDTDEAKIAEIFASLSALTDRLPGAQNFTGGRSQSPEQIERGYMHGFVIDFESWADLEAYAQHPDHRTLGTQLTENAVGARDGILVVDLEV</sequence>
<evidence type="ECO:0000259" key="2">
    <source>
        <dbReference type="PROSITE" id="PS51502"/>
    </source>
</evidence>
<feature type="domain" description="Stress-response A/B barrel" evidence="2">
    <location>
        <begin position="2"/>
        <end position="100"/>
    </location>
</feature>
<dbReference type="RefSeq" id="WP_377212418.1">
    <property type="nucleotide sequence ID" value="NZ_JBHTJV010000009.1"/>
</dbReference>
<dbReference type="Proteomes" id="UP001597101">
    <property type="component" value="Unassembled WGS sequence"/>
</dbReference>
<reference evidence="4" key="1">
    <citation type="journal article" date="2019" name="Int. J. Syst. Evol. Microbiol.">
        <title>The Global Catalogue of Microorganisms (GCM) 10K type strain sequencing project: providing services to taxonomists for standard genome sequencing and annotation.</title>
        <authorList>
            <consortium name="The Broad Institute Genomics Platform"/>
            <consortium name="The Broad Institute Genome Sequencing Center for Infectious Disease"/>
            <person name="Wu L."/>
            <person name="Ma J."/>
        </authorList>
    </citation>
    <scope>NUCLEOTIDE SEQUENCE [LARGE SCALE GENOMIC DNA]</scope>
    <source>
        <strain evidence="4">CCUG 60023</strain>
    </source>
</reference>
<dbReference type="PROSITE" id="PS51502">
    <property type="entry name" value="S_R_A_B_BARREL"/>
    <property type="match status" value="1"/>
</dbReference>
<dbReference type="InterPro" id="IPR013097">
    <property type="entry name" value="Dabb"/>
</dbReference>
<organism evidence="3 4">
    <name type="scientific">Pseudahrensia aquimaris</name>
    <dbReference type="NCBI Taxonomy" id="744461"/>
    <lineage>
        <taxon>Bacteria</taxon>
        <taxon>Pseudomonadati</taxon>
        <taxon>Pseudomonadota</taxon>
        <taxon>Alphaproteobacteria</taxon>
        <taxon>Hyphomicrobiales</taxon>
        <taxon>Ahrensiaceae</taxon>
        <taxon>Pseudahrensia</taxon>
    </lineage>
</organism>
<dbReference type="PANTHER" id="PTHR33178">
    <property type="match status" value="1"/>
</dbReference>
<comment type="caution">
    <text evidence="3">The sequence shown here is derived from an EMBL/GenBank/DDBJ whole genome shotgun (WGS) entry which is preliminary data.</text>
</comment>
<protein>
    <submittedName>
        <fullName evidence="3">Dabb family protein</fullName>
    </submittedName>
</protein>
<gene>
    <name evidence="3" type="ORF">ACFQ14_09085</name>
</gene>
<dbReference type="PANTHER" id="PTHR33178:SF10">
    <property type="entry name" value="STRESS-RESPONSE A_B BARREL DOMAIN-CONTAINING PROTEIN"/>
    <property type="match status" value="1"/>
</dbReference>
<dbReference type="EMBL" id="JBHTJV010000009">
    <property type="protein sequence ID" value="MFD0916558.1"/>
    <property type="molecule type" value="Genomic_DNA"/>
</dbReference>